<dbReference type="VEuPathDB" id="VectorBase:ISCW003255"/>
<proteinExistence type="predicted"/>
<dbReference type="VEuPathDB" id="VectorBase:ISCI003255"/>
<dbReference type="AlphaFoldDB" id="B7PAF2"/>
<evidence type="ECO:0000313" key="1">
    <source>
        <dbReference type="EMBL" id="EEC03574.1"/>
    </source>
</evidence>
<dbReference type="EnsemblMetazoa" id="ISCW003255-RA">
    <property type="protein sequence ID" value="ISCW003255-PA"/>
    <property type="gene ID" value="ISCW003255"/>
</dbReference>
<sequence>MEHLVKDVLTPYAVECIVEKLRPAGRNLPFAPSKDASHKKIKKLFPIAVHFYNVNGAGITDALIDFCEQVDETSGGICELLATSVEKESNYQAPLAKEEISRLETAMWDQLRKH</sequence>
<dbReference type="EMBL" id="DS671064">
    <property type="protein sequence ID" value="EEC03574.1"/>
    <property type="molecule type" value="Genomic_DNA"/>
</dbReference>
<dbReference type="HOGENOM" id="CLU_2123766_0_0_1"/>
<keyword evidence="3" id="KW-1185">Reference proteome</keyword>
<gene>
    <name evidence="1" type="ORF">IscW_ISCW003255</name>
</gene>
<dbReference type="InParanoid" id="B7PAF2"/>
<organism>
    <name type="scientific">Ixodes scapularis</name>
    <name type="common">Black-legged tick</name>
    <name type="synonym">Deer tick</name>
    <dbReference type="NCBI Taxonomy" id="6945"/>
    <lineage>
        <taxon>Eukaryota</taxon>
        <taxon>Metazoa</taxon>
        <taxon>Ecdysozoa</taxon>
        <taxon>Arthropoda</taxon>
        <taxon>Chelicerata</taxon>
        <taxon>Arachnida</taxon>
        <taxon>Acari</taxon>
        <taxon>Parasitiformes</taxon>
        <taxon>Ixodida</taxon>
        <taxon>Ixodoidea</taxon>
        <taxon>Ixodidae</taxon>
        <taxon>Ixodinae</taxon>
        <taxon>Ixodes</taxon>
    </lineage>
</organism>
<dbReference type="EMBL" id="ABJB010650818">
    <property type="status" value="NOT_ANNOTATED_CDS"/>
    <property type="molecule type" value="Genomic_DNA"/>
</dbReference>
<name>B7PAF2_IXOSC</name>
<dbReference type="EMBL" id="ABJB010096329">
    <property type="status" value="NOT_ANNOTATED_CDS"/>
    <property type="molecule type" value="Genomic_DNA"/>
</dbReference>
<dbReference type="OrthoDB" id="6507766at2759"/>
<dbReference type="VEuPathDB" id="VectorBase:ISCP_033225"/>
<reference evidence="1 3" key="1">
    <citation type="submission" date="2008-03" db="EMBL/GenBank/DDBJ databases">
        <title>Annotation of Ixodes scapularis.</title>
        <authorList>
            <consortium name="Ixodes scapularis Genome Project Consortium"/>
            <person name="Caler E."/>
            <person name="Hannick L.I."/>
            <person name="Bidwell S."/>
            <person name="Joardar V."/>
            <person name="Thiagarajan M."/>
            <person name="Amedeo P."/>
            <person name="Galinsky K.J."/>
            <person name="Schobel S."/>
            <person name="Inman J."/>
            <person name="Hostetler J."/>
            <person name="Miller J."/>
            <person name="Hammond M."/>
            <person name="Megy K."/>
            <person name="Lawson D."/>
            <person name="Kodira C."/>
            <person name="Sutton G."/>
            <person name="Meyer J."/>
            <person name="Hill C.A."/>
            <person name="Birren B."/>
            <person name="Nene V."/>
            <person name="Collins F."/>
            <person name="Alarcon-Chaidez F."/>
            <person name="Wikel S."/>
            <person name="Strausberg R."/>
        </authorList>
    </citation>
    <scope>NUCLEOTIDE SEQUENCE [LARGE SCALE GENOMIC DNA]</scope>
    <source>
        <strain evidence="3">Wikel</strain>
        <strain evidence="1">Wikel colony</strain>
    </source>
</reference>
<dbReference type="Proteomes" id="UP000001555">
    <property type="component" value="Unassembled WGS sequence"/>
</dbReference>
<dbReference type="EMBL" id="ABJB011094733">
    <property type="status" value="NOT_ANNOTATED_CDS"/>
    <property type="molecule type" value="Genomic_DNA"/>
</dbReference>
<evidence type="ECO:0000313" key="3">
    <source>
        <dbReference type="Proteomes" id="UP000001555"/>
    </source>
</evidence>
<accession>B7PAF2</accession>
<dbReference type="PaxDb" id="6945-B7PAF2"/>
<reference evidence="2" key="2">
    <citation type="submission" date="2020-05" db="UniProtKB">
        <authorList>
            <consortium name="EnsemblMetazoa"/>
        </authorList>
    </citation>
    <scope>IDENTIFICATION</scope>
    <source>
        <strain evidence="2">wikel</strain>
    </source>
</reference>
<protein>
    <submittedName>
        <fullName evidence="1 2">Uncharacterized protein</fullName>
    </submittedName>
</protein>
<evidence type="ECO:0000313" key="2">
    <source>
        <dbReference type="EnsemblMetazoa" id="ISCW003255-PA"/>
    </source>
</evidence>